<accession>A0A814ELM1</accession>
<evidence type="ECO:0000313" key="2">
    <source>
        <dbReference type="EMBL" id="CAF0970904.1"/>
    </source>
</evidence>
<dbReference type="AlphaFoldDB" id="A0A814ELM1"/>
<evidence type="ECO:0000313" key="3">
    <source>
        <dbReference type="EMBL" id="CAF3638297.1"/>
    </source>
</evidence>
<dbReference type="Proteomes" id="UP000663891">
    <property type="component" value="Unassembled WGS sequence"/>
</dbReference>
<comment type="caution">
    <text evidence="2">The sequence shown here is derived from an EMBL/GenBank/DDBJ whole genome shotgun (WGS) entry which is preliminary data.</text>
</comment>
<protein>
    <submittedName>
        <fullName evidence="2">Uncharacterized protein</fullName>
    </submittedName>
</protein>
<dbReference type="OrthoDB" id="10037868at2759"/>
<dbReference type="EMBL" id="CAJOAY010000345">
    <property type="protein sequence ID" value="CAF3638297.1"/>
    <property type="molecule type" value="Genomic_DNA"/>
</dbReference>
<dbReference type="EMBL" id="CAJNON010000104">
    <property type="protein sequence ID" value="CAF0970904.1"/>
    <property type="molecule type" value="Genomic_DNA"/>
</dbReference>
<reference evidence="2" key="1">
    <citation type="submission" date="2021-02" db="EMBL/GenBank/DDBJ databases">
        <authorList>
            <person name="Nowell W R."/>
        </authorList>
    </citation>
    <scope>NUCLEOTIDE SEQUENCE</scope>
</reference>
<feature type="region of interest" description="Disordered" evidence="1">
    <location>
        <begin position="16"/>
        <end position="39"/>
    </location>
</feature>
<feature type="compositionally biased region" description="Low complexity" evidence="1">
    <location>
        <begin position="19"/>
        <end position="39"/>
    </location>
</feature>
<proteinExistence type="predicted"/>
<evidence type="ECO:0000256" key="1">
    <source>
        <dbReference type="SAM" id="MobiDB-lite"/>
    </source>
</evidence>
<dbReference type="Proteomes" id="UP000663881">
    <property type="component" value="Unassembled WGS sequence"/>
</dbReference>
<gene>
    <name evidence="3" type="ORF">OKA104_LOCUS8510</name>
    <name evidence="2" type="ORF">VCS650_LOCUS13129</name>
</gene>
<organism evidence="2 4">
    <name type="scientific">Adineta steineri</name>
    <dbReference type="NCBI Taxonomy" id="433720"/>
    <lineage>
        <taxon>Eukaryota</taxon>
        <taxon>Metazoa</taxon>
        <taxon>Spiralia</taxon>
        <taxon>Gnathifera</taxon>
        <taxon>Rotifera</taxon>
        <taxon>Eurotatoria</taxon>
        <taxon>Bdelloidea</taxon>
        <taxon>Adinetida</taxon>
        <taxon>Adinetidae</taxon>
        <taxon>Adineta</taxon>
    </lineage>
</organism>
<name>A0A814ELM1_9BILA</name>
<evidence type="ECO:0000313" key="4">
    <source>
        <dbReference type="Proteomes" id="UP000663891"/>
    </source>
</evidence>
<sequence>MDSRYHFSATMPNRYEQLSYNTNPNSNTMNNENRSNSMSSRYFHRNPPVFPPHHQHRIRTPPPLFSSSYLGPLQQHRPRFLSAWDLTPTPSIYLSSRNIATTTPTPTSIPTPTSSVPQQYEEGACILNSCVFYFTR</sequence>